<keyword evidence="1" id="KW-0812">Transmembrane</keyword>
<reference evidence="4" key="1">
    <citation type="journal article" date="2016" name="Proc. Natl. Acad. Sci. U.S.A.">
        <title>Comparative genomics of biotechnologically important yeasts.</title>
        <authorList>
            <person name="Riley R."/>
            <person name="Haridas S."/>
            <person name="Wolfe K.H."/>
            <person name="Lopes M.R."/>
            <person name="Hittinger C.T."/>
            <person name="Goeker M."/>
            <person name="Salamov A.A."/>
            <person name="Wisecaver J.H."/>
            <person name="Long T.M."/>
            <person name="Calvey C.H."/>
            <person name="Aerts A.L."/>
            <person name="Barry K.W."/>
            <person name="Choi C."/>
            <person name="Clum A."/>
            <person name="Coughlan A.Y."/>
            <person name="Deshpande S."/>
            <person name="Douglass A.P."/>
            <person name="Hanson S.J."/>
            <person name="Klenk H.-P."/>
            <person name="LaButti K.M."/>
            <person name="Lapidus A."/>
            <person name="Lindquist E.A."/>
            <person name="Lipzen A.M."/>
            <person name="Meier-Kolthoff J.P."/>
            <person name="Ohm R.A."/>
            <person name="Otillar R.P."/>
            <person name="Pangilinan J.L."/>
            <person name="Peng Y."/>
            <person name="Rokas A."/>
            <person name="Rosa C.A."/>
            <person name="Scheuner C."/>
            <person name="Sibirny A.A."/>
            <person name="Slot J.C."/>
            <person name="Stielow J.B."/>
            <person name="Sun H."/>
            <person name="Kurtzman C.P."/>
            <person name="Blackwell M."/>
            <person name="Grigoriev I.V."/>
            <person name="Jeffries T.W."/>
        </authorList>
    </citation>
    <scope>NUCLEOTIDE SEQUENCE [LARGE SCALE GENOMIC DNA]</scope>
    <source>
        <strain evidence="4">NRRL Y-1626</strain>
    </source>
</reference>
<keyword evidence="2" id="KW-0732">Signal</keyword>
<name>A0A1B7TEK5_9ASCO</name>
<feature type="chain" id="PRO_5008598729" evidence="2">
    <location>
        <begin position="22"/>
        <end position="336"/>
    </location>
</feature>
<dbReference type="Proteomes" id="UP000092321">
    <property type="component" value="Unassembled WGS sequence"/>
</dbReference>
<protein>
    <submittedName>
        <fullName evidence="3">Uncharacterized protein</fullName>
    </submittedName>
</protein>
<keyword evidence="4" id="KW-1185">Reference proteome</keyword>
<evidence type="ECO:0000313" key="4">
    <source>
        <dbReference type="Proteomes" id="UP000092321"/>
    </source>
</evidence>
<feature type="signal peptide" evidence="2">
    <location>
        <begin position="1"/>
        <end position="21"/>
    </location>
</feature>
<dbReference type="OrthoDB" id="3972078at2759"/>
<accession>A0A1B7TEK5</accession>
<comment type="caution">
    <text evidence="3">The sequence shown here is derived from an EMBL/GenBank/DDBJ whole genome shotgun (WGS) entry which is preliminary data.</text>
</comment>
<keyword evidence="1" id="KW-1133">Transmembrane helix</keyword>
<sequence length="336" mass="36638">MKFTSATVFIAAALIAKIAIAAPEQSLIVNSKTDTTWFNEVKADFRANPGKMGEIFKNLFNENDFDVDEIKSAISSSSLLDANSKNLADQKFGALIAKFSNFDSKILVSSSAAASNEDVISEIVSTIDLIDSDLSSDSFSAMSSFEEEENEKTRGLIKELKFRFKEFKGNSQVDSTVLSSFITSKLSELKNLKQQSKKFGLGYRSSLKFWISQTLSTLSTIEDFEMPKDTSLFFRENSDLISYSLDDQDFIGELLGEMIIVKISGDMEAGNHEVAAQGIADVLMDLTAYSAILSGAIGLCYWLGSLPVGPAACTLGIAVVSISTVLLAIRTFRNLL</sequence>
<feature type="transmembrane region" description="Helical" evidence="1">
    <location>
        <begin position="311"/>
        <end position="332"/>
    </location>
</feature>
<organism evidence="3 4">
    <name type="scientific">Hanseniaspora valbyensis NRRL Y-1626</name>
    <dbReference type="NCBI Taxonomy" id="766949"/>
    <lineage>
        <taxon>Eukaryota</taxon>
        <taxon>Fungi</taxon>
        <taxon>Dikarya</taxon>
        <taxon>Ascomycota</taxon>
        <taxon>Saccharomycotina</taxon>
        <taxon>Saccharomycetes</taxon>
        <taxon>Saccharomycodales</taxon>
        <taxon>Saccharomycodaceae</taxon>
        <taxon>Hanseniaspora</taxon>
    </lineage>
</organism>
<dbReference type="EMBL" id="LXPE01000010">
    <property type="protein sequence ID" value="OBA27140.1"/>
    <property type="molecule type" value="Genomic_DNA"/>
</dbReference>
<evidence type="ECO:0000256" key="2">
    <source>
        <dbReference type="SAM" id="SignalP"/>
    </source>
</evidence>
<gene>
    <name evidence="3" type="ORF">HANVADRAFT_1972</name>
</gene>
<evidence type="ECO:0000313" key="3">
    <source>
        <dbReference type="EMBL" id="OBA27140.1"/>
    </source>
</evidence>
<proteinExistence type="predicted"/>
<evidence type="ECO:0000256" key="1">
    <source>
        <dbReference type="SAM" id="Phobius"/>
    </source>
</evidence>
<dbReference type="AlphaFoldDB" id="A0A1B7TEK5"/>
<keyword evidence="1" id="KW-0472">Membrane</keyword>